<feature type="domain" description="ABC transporter" evidence="13">
    <location>
        <begin position="465"/>
        <end position="700"/>
    </location>
</feature>
<dbReference type="InterPro" id="IPR005293">
    <property type="entry name" value="Tap2/ABCB3"/>
</dbReference>
<dbReference type="GO" id="GO:0019885">
    <property type="term" value="P:antigen processing and presentation of endogenous peptide antigen via MHC class I"/>
    <property type="evidence" value="ECO:0007669"/>
    <property type="project" value="InterPro"/>
</dbReference>
<dbReference type="PROSITE" id="PS00211">
    <property type="entry name" value="ABC_TRANSPORTER_1"/>
    <property type="match status" value="1"/>
</dbReference>
<feature type="transmembrane region" description="Helical" evidence="11">
    <location>
        <begin position="146"/>
        <end position="170"/>
    </location>
</feature>
<keyword evidence="12" id="KW-0732">Signal</keyword>
<feature type="domain" description="ABC transmembrane type-1" evidence="14">
    <location>
        <begin position="151"/>
        <end position="432"/>
    </location>
</feature>
<evidence type="ECO:0000256" key="9">
    <source>
        <dbReference type="ARBA" id="ARBA00022989"/>
    </source>
</evidence>
<dbReference type="InterPro" id="IPR003593">
    <property type="entry name" value="AAA+_ATPase"/>
</dbReference>
<evidence type="ECO:0000313" key="16">
    <source>
        <dbReference type="Proteomes" id="UP000770717"/>
    </source>
</evidence>
<dbReference type="SUPFAM" id="SSF52540">
    <property type="entry name" value="P-loop containing nucleoside triphosphate hydrolases"/>
    <property type="match status" value="1"/>
</dbReference>
<feature type="transmembrane region" description="Helical" evidence="11">
    <location>
        <begin position="190"/>
        <end position="213"/>
    </location>
</feature>
<dbReference type="OrthoDB" id="6500128at2759"/>
<gene>
    <name evidence="15" type="ORF">GDO78_023179</name>
</gene>
<evidence type="ECO:0000313" key="15">
    <source>
        <dbReference type="EMBL" id="KAG9471740.1"/>
    </source>
</evidence>
<evidence type="ECO:0000256" key="12">
    <source>
        <dbReference type="SAM" id="SignalP"/>
    </source>
</evidence>
<dbReference type="GO" id="GO:0015421">
    <property type="term" value="F:ABC-type oligopeptide transporter activity"/>
    <property type="evidence" value="ECO:0007669"/>
    <property type="project" value="TreeGrafter"/>
</dbReference>
<dbReference type="GO" id="GO:0015440">
    <property type="term" value="F:ABC-type peptide transporter activity"/>
    <property type="evidence" value="ECO:0007669"/>
    <property type="project" value="InterPro"/>
</dbReference>
<dbReference type="EMBL" id="WNTK01000109">
    <property type="protein sequence ID" value="KAG9471740.1"/>
    <property type="molecule type" value="Genomic_DNA"/>
</dbReference>
<dbReference type="GO" id="GO:0005524">
    <property type="term" value="F:ATP binding"/>
    <property type="evidence" value="ECO:0007669"/>
    <property type="project" value="UniProtKB-KW"/>
</dbReference>
<dbReference type="PIRSF" id="PIRSF002773">
    <property type="entry name" value="ABC_prm/ATPase_B"/>
    <property type="match status" value="1"/>
</dbReference>
<dbReference type="Pfam" id="PF00664">
    <property type="entry name" value="ABC_membrane"/>
    <property type="match status" value="1"/>
</dbReference>
<evidence type="ECO:0000256" key="1">
    <source>
        <dbReference type="ARBA" id="ARBA00004127"/>
    </source>
</evidence>
<evidence type="ECO:0000256" key="8">
    <source>
        <dbReference type="ARBA" id="ARBA00022967"/>
    </source>
</evidence>
<dbReference type="PROSITE" id="PS50893">
    <property type="entry name" value="ABC_TRANSPORTER_2"/>
    <property type="match status" value="1"/>
</dbReference>
<dbReference type="Proteomes" id="UP000770717">
    <property type="component" value="Unassembled WGS sequence"/>
</dbReference>
<keyword evidence="6" id="KW-0067">ATP-binding</keyword>
<keyword evidence="3" id="KW-0813">Transport</keyword>
<dbReference type="PRINTS" id="PR01897">
    <property type="entry name" value="TAP2PROTEIN"/>
</dbReference>
<dbReference type="PANTHER" id="PTHR43394">
    <property type="entry name" value="ATP-DEPENDENT PERMEASE MDL1, MITOCHONDRIAL"/>
    <property type="match status" value="1"/>
</dbReference>
<organism evidence="15 16">
    <name type="scientific">Eleutherodactylus coqui</name>
    <name type="common">Puerto Rican coqui</name>
    <dbReference type="NCBI Taxonomy" id="57060"/>
    <lineage>
        <taxon>Eukaryota</taxon>
        <taxon>Metazoa</taxon>
        <taxon>Chordata</taxon>
        <taxon>Craniata</taxon>
        <taxon>Vertebrata</taxon>
        <taxon>Euteleostomi</taxon>
        <taxon>Amphibia</taxon>
        <taxon>Batrachia</taxon>
        <taxon>Anura</taxon>
        <taxon>Neobatrachia</taxon>
        <taxon>Hyloidea</taxon>
        <taxon>Eleutherodactylidae</taxon>
        <taxon>Eleutherodactylinae</taxon>
        <taxon>Eleutherodactylus</taxon>
        <taxon>Eleutherodactylus</taxon>
    </lineage>
</organism>
<dbReference type="PROSITE" id="PS50929">
    <property type="entry name" value="ABC_TM1F"/>
    <property type="match status" value="1"/>
</dbReference>
<name>A0A8J6JXV9_ELECQ</name>
<keyword evidence="7" id="KW-0571">Peptide transport</keyword>
<dbReference type="SMART" id="SM00382">
    <property type="entry name" value="AAA"/>
    <property type="match status" value="1"/>
</dbReference>
<dbReference type="InterPro" id="IPR011527">
    <property type="entry name" value="ABC1_TM_dom"/>
</dbReference>
<evidence type="ECO:0000256" key="6">
    <source>
        <dbReference type="ARBA" id="ARBA00022840"/>
    </source>
</evidence>
<dbReference type="InterPro" id="IPR017871">
    <property type="entry name" value="ABC_transporter-like_CS"/>
</dbReference>
<dbReference type="GO" id="GO:0042287">
    <property type="term" value="F:MHC protein binding"/>
    <property type="evidence" value="ECO:0007669"/>
    <property type="project" value="InterPro"/>
</dbReference>
<keyword evidence="8" id="KW-1278">Translocase</keyword>
<dbReference type="FunFam" id="3.40.50.300:FF:000140">
    <property type="entry name" value="Lipid A export ATP-binding/permease protein MsbA"/>
    <property type="match status" value="1"/>
</dbReference>
<reference evidence="15" key="1">
    <citation type="thesis" date="2020" institute="ProQuest LLC" country="789 East Eisenhower Parkway, Ann Arbor, MI, USA">
        <title>Comparative Genomics and Chromosome Evolution.</title>
        <authorList>
            <person name="Mudd A.B."/>
        </authorList>
    </citation>
    <scope>NUCLEOTIDE SEQUENCE</scope>
    <source>
        <strain evidence="15">HN-11 Male</strain>
        <tissue evidence="15">Kidney and liver</tissue>
    </source>
</reference>
<evidence type="ECO:0000256" key="11">
    <source>
        <dbReference type="SAM" id="Phobius"/>
    </source>
</evidence>
<keyword evidence="7" id="KW-0653">Protein transport</keyword>
<evidence type="ECO:0000256" key="2">
    <source>
        <dbReference type="ARBA" id="ARBA00006493"/>
    </source>
</evidence>
<keyword evidence="9 11" id="KW-1133">Transmembrane helix</keyword>
<dbReference type="InterPro" id="IPR036640">
    <property type="entry name" value="ABC1_TM_sf"/>
</dbReference>
<protein>
    <recommendedName>
        <fullName evidence="17">Transporter associated with antigen processing 2</fullName>
    </recommendedName>
</protein>
<dbReference type="GO" id="GO:0016887">
    <property type="term" value="F:ATP hydrolysis activity"/>
    <property type="evidence" value="ECO:0007669"/>
    <property type="project" value="InterPro"/>
</dbReference>
<evidence type="ECO:0000259" key="13">
    <source>
        <dbReference type="PROSITE" id="PS50893"/>
    </source>
</evidence>
<keyword evidence="10 11" id="KW-0472">Membrane</keyword>
<dbReference type="AlphaFoldDB" id="A0A8J6JXV9"/>
<sequence>MLPSCFPLFIFLLDSSLSWATSGLVYGHCPIRLLGSVWLVYLIKAPLLLLVSNRLPCPRWILSVPYILTLCLAPPLHQTLRLGLTSQPPELCSAMSSCLLFHLPPSLSCLLCHLASLIVSPKPTSDGEQKSKKNFMRLIKYSAPDWLPLGAAFTCLTLALTLEMSIPYYMGRVIDILSNNYQESEFRAAIFFMAVFSITSSFSAGCRGGLFLFSCFRLTRRLRVFLFRALVKQDVAFFETTKTGDILSRLTHDTTLVSRSIAANVNITLRMLVKCIGHYAFMISLSWRLTLLTCITLPLLSFVQSLYNKYHQDLVRKVQDSIAASSDIAKEIVESVKMVQSFAAEDEEVKRYEDSLQKTHHLQTTRDLVRAAYCLAIRVINLFSQVVMLVFGHKLIQSGEISTGEMVSFILYQMESGHNVLSLIHMLSEITHSAGAASKVFQYLDREPQVSISGSLCPYNLLGNFEFKNVTFSYPSRPDIPALQNVSFCLPPGSITALVGASGSGKTTCVALLERFYEPQCGEILLDGRPLADYNHQYLHRKVALVAQDPVLFAGTVKENISYGLRDLSEQQVITAAEQAKAASFIRGMEKGYDTDVGDSGAQLAAGQKQRIALARALARGPKLLILDEASSCLDVQTEDEIQRSVQSIPGLSLLIIAHRLRTVQKADQILVLEGGRVVEHGKHAQLLQEPGAYYKLLQNGD</sequence>
<evidence type="ECO:0000256" key="3">
    <source>
        <dbReference type="ARBA" id="ARBA00022448"/>
    </source>
</evidence>
<dbReference type="InterPro" id="IPR027417">
    <property type="entry name" value="P-loop_NTPase"/>
</dbReference>
<evidence type="ECO:0000256" key="10">
    <source>
        <dbReference type="ARBA" id="ARBA00023136"/>
    </source>
</evidence>
<dbReference type="Gene3D" id="3.40.50.300">
    <property type="entry name" value="P-loop containing nucleotide triphosphate hydrolases"/>
    <property type="match status" value="1"/>
</dbReference>
<dbReference type="GO" id="GO:0042825">
    <property type="term" value="C:TAP complex"/>
    <property type="evidence" value="ECO:0007669"/>
    <property type="project" value="InterPro"/>
</dbReference>
<keyword evidence="16" id="KW-1185">Reference proteome</keyword>
<comment type="caution">
    <text evidence="15">The sequence shown here is derived from an EMBL/GenBank/DDBJ whole genome shotgun (WGS) entry which is preliminary data.</text>
</comment>
<keyword evidence="5" id="KW-0547">Nucleotide-binding</keyword>
<feature type="signal peptide" evidence="12">
    <location>
        <begin position="1"/>
        <end position="20"/>
    </location>
</feature>
<keyword evidence="4 11" id="KW-0812">Transmembrane</keyword>
<proteinExistence type="inferred from homology"/>
<dbReference type="Pfam" id="PF00005">
    <property type="entry name" value="ABC_tran"/>
    <property type="match status" value="1"/>
</dbReference>
<dbReference type="InterPro" id="IPR003439">
    <property type="entry name" value="ABC_transporter-like_ATP-bd"/>
</dbReference>
<comment type="similarity">
    <text evidence="2">Belongs to the ABC transporter superfamily. ABCB family. MHC peptide exporter (TC 3.A.1.209) subfamily.</text>
</comment>
<evidence type="ECO:0000256" key="5">
    <source>
        <dbReference type="ARBA" id="ARBA00022741"/>
    </source>
</evidence>
<evidence type="ECO:0000259" key="14">
    <source>
        <dbReference type="PROSITE" id="PS50929"/>
    </source>
</evidence>
<evidence type="ECO:0000256" key="4">
    <source>
        <dbReference type="ARBA" id="ARBA00022692"/>
    </source>
</evidence>
<comment type="subcellular location">
    <subcellularLocation>
        <location evidence="1">Endomembrane system</location>
        <topology evidence="1">Multi-pass membrane protein</topology>
    </subcellularLocation>
</comment>
<dbReference type="InterPro" id="IPR039421">
    <property type="entry name" value="Type_1_exporter"/>
</dbReference>
<evidence type="ECO:0008006" key="17">
    <source>
        <dbReference type="Google" id="ProtNLM"/>
    </source>
</evidence>
<evidence type="ECO:0000256" key="7">
    <source>
        <dbReference type="ARBA" id="ARBA00022856"/>
    </source>
</evidence>
<feature type="chain" id="PRO_5035245349" description="Transporter associated with antigen processing 2" evidence="12">
    <location>
        <begin position="21"/>
        <end position="702"/>
    </location>
</feature>
<accession>A0A8J6JXV9</accession>
<dbReference type="SUPFAM" id="SSF90123">
    <property type="entry name" value="ABC transporter transmembrane region"/>
    <property type="match status" value="1"/>
</dbReference>
<dbReference type="PANTHER" id="PTHR43394:SF14">
    <property type="entry name" value="TRANSPORTER 2, ATP BINDING CASSETTE SUBFAMILY B"/>
    <property type="match status" value="1"/>
</dbReference>
<dbReference type="Gene3D" id="1.20.1560.10">
    <property type="entry name" value="ABC transporter type 1, transmembrane domain"/>
    <property type="match status" value="2"/>
</dbReference>